<evidence type="ECO:0000256" key="1">
    <source>
        <dbReference type="SAM" id="Phobius"/>
    </source>
</evidence>
<keyword evidence="1" id="KW-0812">Transmembrane</keyword>
<dbReference type="Proteomes" id="UP000838412">
    <property type="component" value="Chromosome 3"/>
</dbReference>
<protein>
    <submittedName>
        <fullName evidence="3">SLC35G2 protein</fullName>
    </submittedName>
</protein>
<keyword evidence="4" id="KW-1185">Reference proteome</keyword>
<reference evidence="3" key="1">
    <citation type="submission" date="2022-01" db="EMBL/GenBank/DDBJ databases">
        <authorList>
            <person name="Braso-Vives M."/>
        </authorList>
    </citation>
    <scope>NUCLEOTIDE SEQUENCE</scope>
</reference>
<feature type="transmembrane region" description="Helical" evidence="1">
    <location>
        <begin position="208"/>
        <end position="227"/>
    </location>
</feature>
<keyword evidence="1" id="KW-0472">Membrane</keyword>
<feature type="domain" description="EamA" evidence="2">
    <location>
        <begin position="27"/>
        <end position="161"/>
    </location>
</feature>
<sequence length="493" mass="54193">MALSVKNDDLEEDTSDDKKASLKAARGPLLSLGATVLFALSAEFTALSSKGGIPGFQLLFFLRLTQLLTILVCMVIFRPKLIGENRRQNGLLFLETINNNVSTTLVYLSFTYAAPGIAFGIIQGSMPLFTACIGFLFLKEKIGLISCCGILISIIGVALVSYGMANQATDSSHAMIVSILLPLAAAFTKGPDMVLARAIMKDMSGLTMLLYITLPGTVAELILTYSFETPVWVMSAETAGYVAGLGLSQAIAMLFFLGVLKVEKAAIAVALRAFVIPLTILLDYFILSKEDLKKQLKQALVLEKKGKVSERAAKKVDKFVEWINTEPVDKMDGQKSAMEVLKQVKAPLYMKDRLIELSMAGQIRWDTDDGSSKCDITEFWAVTFKPTTKPYNHDNAVYLLLCRFNEEGVPGDARVQAYAGKAKNGVEKRWFQHAEKSQHLIQLFPEPDHVPMYKVQTSVCVRAIESHEVHMIRARAAAVIFGNEGLPTPHRVI</sequence>
<feature type="transmembrane region" description="Helical" evidence="1">
    <location>
        <begin position="267"/>
        <end position="287"/>
    </location>
</feature>
<evidence type="ECO:0000313" key="4">
    <source>
        <dbReference type="Proteomes" id="UP000838412"/>
    </source>
</evidence>
<dbReference type="SUPFAM" id="SSF103481">
    <property type="entry name" value="Multidrug resistance efflux transporter EmrE"/>
    <property type="match status" value="1"/>
</dbReference>
<feature type="transmembrane region" description="Helical" evidence="1">
    <location>
        <begin position="239"/>
        <end position="260"/>
    </location>
</feature>
<feature type="transmembrane region" description="Helical" evidence="1">
    <location>
        <begin position="29"/>
        <end position="49"/>
    </location>
</feature>
<gene>
    <name evidence="3" type="primary">SLC35G2</name>
    <name evidence="3" type="ORF">BLAG_LOCUS15023</name>
</gene>
<name>A0A8J9ZK55_BRALA</name>
<dbReference type="PANTHER" id="PTHR22911:SF137">
    <property type="entry name" value="SOLUTE CARRIER FAMILY 35 MEMBER G2-RELATED"/>
    <property type="match status" value="1"/>
</dbReference>
<evidence type="ECO:0000259" key="2">
    <source>
        <dbReference type="Pfam" id="PF00892"/>
    </source>
</evidence>
<dbReference type="AlphaFoldDB" id="A0A8J9ZK55"/>
<accession>A0A8J9ZK55</accession>
<dbReference type="EMBL" id="OV696688">
    <property type="protein sequence ID" value="CAH1256927.1"/>
    <property type="molecule type" value="Genomic_DNA"/>
</dbReference>
<evidence type="ECO:0000313" key="3">
    <source>
        <dbReference type="EMBL" id="CAH1256927.1"/>
    </source>
</evidence>
<feature type="transmembrane region" description="Helical" evidence="1">
    <location>
        <begin position="144"/>
        <end position="165"/>
    </location>
</feature>
<proteinExistence type="predicted"/>
<dbReference type="InterPro" id="IPR037185">
    <property type="entry name" value="EmrE-like"/>
</dbReference>
<feature type="transmembrane region" description="Helical" evidence="1">
    <location>
        <begin position="171"/>
        <end position="188"/>
    </location>
</feature>
<keyword evidence="1" id="KW-1133">Transmembrane helix</keyword>
<dbReference type="OrthoDB" id="9996415at2759"/>
<dbReference type="PANTHER" id="PTHR22911">
    <property type="entry name" value="ACYL-MALONYL CONDENSING ENZYME-RELATED"/>
    <property type="match status" value="1"/>
</dbReference>
<feature type="transmembrane region" description="Helical" evidence="1">
    <location>
        <begin position="55"/>
        <end position="77"/>
    </location>
</feature>
<organism evidence="3 4">
    <name type="scientific">Branchiostoma lanceolatum</name>
    <name type="common">Common lancelet</name>
    <name type="synonym">Amphioxus lanceolatum</name>
    <dbReference type="NCBI Taxonomy" id="7740"/>
    <lineage>
        <taxon>Eukaryota</taxon>
        <taxon>Metazoa</taxon>
        <taxon>Chordata</taxon>
        <taxon>Cephalochordata</taxon>
        <taxon>Leptocardii</taxon>
        <taxon>Amphioxiformes</taxon>
        <taxon>Branchiostomatidae</taxon>
        <taxon>Branchiostoma</taxon>
    </lineage>
</organism>
<dbReference type="GO" id="GO:0016020">
    <property type="term" value="C:membrane"/>
    <property type="evidence" value="ECO:0007669"/>
    <property type="project" value="InterPro"/>
</dbReference>
<feature type="transmembrane region" description="Helical" evidence="1">
    <location>
        <begin position="89"/>
        <end position="110"/>
    </location>
</feature>
<dbReference type="Pfam" id="PF00892">
    <property type="entry name" value="EamA"/>
    <property type="match status" value="1"/>
</dbReference>
<feature type="transmembrane region" description="Helical" evidence="1">
    <location>
        <begin position="116"/>
        <end position="137"/>
    </location>
</feature>
<dbReference type="InterPro" id="IPR000620">
    <property type="entry name" value="EamA_dom"/>
</dbReference>